<keyword evidence="3" id="KW-1185">Reference proteome</keyword>
<evidence type="ECO:0000313" key="3">
    <source>
        <dbReference type="Proteomes" id="UP001476282"/>
    </source>
</evidence>
<dbReference type="InterPro" id="IPR016040">
    <property type="entry name" value="NAD(P)-bd_dom"/>
</dbReference>
<proteinExistence type="predicted"/>
<dbReference type="PANTHER" id="PTHR43000">
    <property type="entry name" value="DTDP-D-GLUCOSE 4,6-DEHYDRATASE-RELATED"/>
    <property type="match status" value="1"/>
</dbReference>
<reference evidence="2 3" key="1">
    <citation type="submission" date="2024-02" db="EMBL/GenBank/DDBJ databases">
        <title>Haloferula sargassicola NBRC 104335.</title>
        <authorList>
            <person name="Ichikawa N."/>
            <person name="Katano-Makiyama Y."/>
            <person name="Hidaka K."/>
        </authorList>
    </citation>
    <scope>NUCLEOTIDE SEQUENCE [LARGE SCALE GENOMIC DNA]</scope>
    <source>
        <strain evidence="2 3">NBRC 104335</strain>
    </source>
</reference>
<dbReference type="Proteomes" id="UP001476282">
    <property type="component" value="Unassembled WGS sequence"/>
</dbReference>
<dbReference type="RefSeq" id="WP_353567756.1">
    <property type="nucleotide sequence ID" value="NZ_BAABRI010000016.1"/>
</dbReference>
<organism evidence="2 3">
    <name type="scientific">Haloferula sargassicola</name>
    <dbReference type="NCBI Taxonomy" id="490096"/>
    <lineage>
        <taxon>Bacteria</taxon>
        <taxon>Pseudomonadati</taxon>
        <taxon>Verrucomicrobiota</taxon>
        <taxon>Verrucomicrobiia</taxon>
        <taxon>Verrucomicrobiales</taxon>
        <taxon>Verrucomicrobiaceae</taxon>
        <taxon>Haloferula</taxon>
    </lineage>
</organism>
<dbReference type="SUPFAM" id="SSF51735">
    <property type="entry name" value="NAD(P)-binding Rossmann-fold domains"/>
    <property type="match status" value="1"/>
</dbReference>
<dbReference type="Pfam" id="PF16363">
    <property type="entry name" value="GDP_Man_Dehyd"/>
    <property type="match status" value="1"/>
</dbReference>
<comment type="caution">
    <text evidence="2">The sequence shown here is derived from an EMBL/GenBank/DDBJ whole genome shotgun (WGS) entry which is preliminary data.</text>
</comment>
<feature type="domain" description="NAD(P)-binding" evidence="1">
    <location>
        <begin position="8"/>
        <end position="346"/>
    </location>
</feature>
<dbReference type="InterPro" id="IPR036291">
    <property type="entry name" value="NAD(P)-bd_dom_sf"/>
</dbReference>
<evidence type="ECO:0000259" key="1">
    <source>
        <dbReference type="Pfam" id="PF16363"/>
    </source>
</evidence>
<gene>
    <name evidence="2" type="primary">rfbE</name>
    <name evidence="2" type="ORF">Hsar01_02881</name>
</gene>
<name>A0ABP9USG4_9BACT</name>
<evidence type="ECO:0000313" key="2">
    <source>
        <dbReference type="EMBL" id="GAA5483647.1"/>
    </source>
</evidence>
<dbReference type="EMBL" id="BAABRI010000016">
    <property type="protein sequence ID" value="GAA5483647.1"/>
    <property type="molecule type" value="Genomic_DNA"/>
</dbReference>
<protein>
    <submittedName>
        <fullName evidence="2">CDP-paratose 2-epimerase</fullName>
    </submittedName>
</protein>
<accession>A0ABP9USG4</accession>
<sequence>MTVPQNLLVTGGCGFLGSNIASHFLEAGATVTVIDALFRTGGEANLAWLRSKDARNALTFVHGDLADEQMVGDVFRKQGPFDYVCHLGGQVAMTTSLSDPSRDMKTNVVGTFNVLEAVRHFSPEALMAYSSTNKVYGDLEELDYVEGEDRYGVPSHQEGFDESLRLDFASPYGCSKGAADQYVRDWYRNFGVKTVVFRHSSIFGGRQFSSFDQGWIGWFCTQAQKQADAMARGENIEPFTIAGNGKQVRDVLHAEDLVRLYSTAFERRDAVAGEIFNIGGGIKNSLSLLELFKALQAKLQLDHPLKFERLPPRQSDQKFFVADITKASDVLGWEPTVSCDEGLSRMLNWVTQNGV</sequence>
<dbReference type="Gene3D" id="3.40.50.720">
    <property type="entry name" value="NAD(P)-binding Rossmann-like Domain"/>
    <property type="match status" value="1"/>
</dbReference>